<organism evidence="1 2">
    <name type="scientific">Mycolicibacterium tusciae</name>
    <dbReference type="NCBI Taxonomy" id="75922"/>
    <lineage>
        <taxon>Bacteria</taxon>
        <taxon>Bacillati</taxon>
        <taxon>Actinomycetota</taxon>
        <taxon>Actinomycetes</taxon>
        <taxon>Mycobacteriales</taxon>
        <taxon>Mycobacteriaceae</taxon>
        <taxon>Mycolicibacterium</taxon>
    </lineage>
</organism>
<reference evidence="1 2" key="1">
    <citation type="submission" date="2017-02" db="EMBL/GenBank/DDBJ databases">
        <title>The new phylogeny of genus Mycobacterium.</title>
        <authorList>
            <person name="Tortoli E."/>
            <person name="Trovato A."/>
            <person name="Cirillo D.M."/>
        </authorList>
    </citation>
    <scope>NUCLEOTIDE SEQUENCE [LARGE SCALE GENOMIC DNA]</scope>
    <source>
        <strain evidence="1 2">DSM 44338</strain>
    </source>
</reference>
<name>A0A1X0JHK8_9MYCO</name>
<protein>
    <submittedName>
        <fullName evidence="1">Alkylmercury lyase</fullName>
    </submittedName>
</protein>
<proteinExistence type="predicted"/>
<dbReference type="Proteomes" id="UP000192411">
    <property type="component" value="Unassembled WGS sequence"/>
</dbReference>
<comment type="caution">
    <text evidence="1">The sequence shown here is derived from an EMBL/GenBank/DDBJ whole genome shotgun (WGS) entry which is preliminary data.</text>
</comment>
<dbReference type="OrthoDB" id="7185309at2"/>
<keyword evidence="1" id="KW-0456">Lyase</keyword>
<evidence type="ECO:0000313" key="1">
    <source>
        <dbReference type="EMBL" id="ORB61737.1"/>
    </source>
</evidence>
<dbReference type="STRING" id="75922.BST47_26670"/>
<dbReference type="AlphaFoldDB" id="A0A1X0JHK8"/>
<dbReference type="EMBL" id="MVIM01000021">
    <property type="protein sequence ID" value="ORB61737.1"/>
    <property type="molecule type" value="Genomic_DNA"/>
</dbReference>
<sequence>MRVEVLTSPGCPNAAAAKETVAACLATLALDLPIIERVGRYPSPTILVDGIDVMRPEDGEPTGDACRLDLPTPRRVLDALRGHRSSPVQPPPPSTE</sequence>
<dbReference type="GO" id="GO:0016829">
    <property type="term" value="F:lyase activity"/>
    <property type="evidence" value="ECO:0007669"/>
    <property type="project" value="UniProtKB-KW"/>
</dbReference>
<keyword evidence="2" id="KW-1185">Reference proteome</keyword>
<accession>A0A1X0JHK8</accession>
<gene>
    <name evidence="1" type="ORF">BST47_26670</name>
</gene>
<dbReference type="RefSeq" id="WP_014211240.1">
    <property type="nucleotide sequence ID" value="NZ_MVIM01000021.1"/>
</dbReference>
<evidence type="ECO:0000313" key="2">
    <source>
        <dbReference type="Proteomes" id="UP000192411"/>
    </source>
</evidence>